<gene>
    <name evidence="1" type="ORF">FOZ63_010094</name>
</gene>
<reference evidence="1 2" key="1">
    <citation type="submission" date="2020-04" db="EMBL/GenBank/DDBJ databases">
        <title>Perkinsus olseni comparative genomics.</title>
        <authorList>
            <person name="Bogema D.R."/>
        </authorList>
    </citation>
    <scope>NUCLEOTIDE SEQUENCE [LARGE SCALE GENOMIC DNA]</scope>
    <source>
        <strain evidence="1 2">ATCC PRA-207</strain>
    </source>
</reference>
<proteinExistence type="predicted"/>
<protein>
    <submittedName>
        <fullName evidence="1">Uncharacterized protein</fullName>
    </submittedName>
</protein>
<feature type="non-terminal residue" evidence="1">
    <location>
        <position position="153"/>
    </location>
</feature>
<evidence type="ECO:0000313" key="2">
    <source>
        <dbReference type="Proteomes" id="UP000553632"/>
    </source>
</evidence>
<comment type="caution">
    <text evidence="1">The sequence shown here is derived from an EMBL/GenBank/DDBJ whole genome shotgun (WGS) entry which is preliminary data.</text>
</comment>
<accession>A0A7J6NK31</accession>
<keyword evidence="2" id="KW-1185">Reference proteome</keyword>
<organism evidence="1 2">
    <name type="scientific">Perkinsus olseni</name>
    <name type="common">Perkinsus atlanticus</name>
    <dbReference type="NCBI Taxonomy" id="32597"/>
    <lineage>
        <taxon>Eukaryota</taxon>
        <taxon>Sar</taxon>
        <taxon>Alveolata</taxon>
        <taxon>Perkinsozoa</taxon>
        <taxon>Perkinsea</taxon>
        <taxon>Perkinsida</taxon>
        <taxon>Perkinsidae</taxon>
        <taxon>Perkinsus</taxon>
    </lineage>
</organism>
<feature type="non-terminal residue" evidence="1">
    <location>
        <position position="1"/>
    </location>
</feature>
<dbReference type="Proteomes" id="UP000553632">
    <property type="component" value="Unassembled WGS sequence"/>
</dbReference>
<dbReference type="EMBL" id="JABANO010040580">
    <property type="protein sequence ID" value="KAF4683817.1"/>
    <property type="molecule type" value="Genomic_DNA"/>
</dbReference>
<dbReference type="AlphaFoldDB" id="A0A7J6NK31"/>
<name>A0A7J6NK31_PEROL</name>
<sequence>PGSAWSGYTMVSRVEEADTATLRYPVNEWGLTRDGVLLNGLDPRTTPFTRITVQVKCFRNERITINRMDLASRVIQRWWRLTRAGGTSWGIFTSGGSNSWLDMIREYASAEMARRRQKVYTALTATTRSNGSAAAGIQQFALAEAQSLKSSDQ</sequence>
<evidence type="ECO:0000313" key="1">
    <source>
        <dbReference type="EMBL" id="KAF4683817.1"/>
    </source>
</evidence>